<evidence type="ECO:0000313" key="1">
    <source>
        <dbReference type="EMBL" id="CAG8457978.1"/>
    </source>
</evidence>
<organism evidence="1 2">
    <name type="scientific">Scutellospora calospora</name>
    <dbReference type="NCBI Taxonomy" id="85575"/>
    <lineage>
        <taxon>Eukaryota</taxon>
        <taxon>Fungi</taxon>
        <taxon>Fungi incertae sedis</taxon>
        <taxon>Mucoromycota</taxon>
        <taxon>Glomeromycotina</taxon>
        <taxon>Glomeromycetes</taxon>
        <taxon>Diversisporales</taxon>
        <taxon>Gigasporaceae</taxon>
        <taxon>Scutellospora</taxon>
    </lineage>
</organism>
<sequence>MDNSKDEHIEPPRKKKKTKEKTDSSPFTVVILDDPKYVEPRSVTRGIIEFREKHFYGKRLPRKNTILNVSQGSFGNTAAIRFKRK</sequence>
<reference evidence="1" key="1">
    <citation type="submission" date="2021-06" db="EMBL/GenBank/DDBJ databases">
        <authorList>
            <person name="Kallberg Y."/>
            <person name="Tangrot J."/>
            <person name="Rosling A."/>
        </authorList>
    </citation>
    <scope>NUCLEOTIDE SEQUENCE</scope>
    <source>
        <strain evidence="1">AU212A</strain>
    </source>
</reference>
<evidence type="ECO:0000313" key="2">
    <source>
        <dbReference type="Proteomes" id="UP000789860"/>
    </source>
</evidence>
<accession>A0ACA9K853</accession>
<dbReference type="EMBL" id="CAJVPM010001033">
    <property type="protein sequence ID" value="CAG8457978.1"/>
    <property type="molecule type" value="Genomic_DNA"/>
</dbReference>
<keyword evidence="2" id="KW-1185">Reference proteome</keyword>
<comment type="caution">
    <text evidence="1">The sequence shown here is derived from an EMBL/GenBank/DDBJ whole genome shotgun (WGS) entry which is preliminary data.</text>
</comment>
<protein>
    <submittedName>
        <fullName evidence="1">2658_t:CDS:1</fullName>
    </submittedName>
</protein>
<dbReference type="Proteomes" id="UP000789860">
    <property type="component" value="Unassembled WGS sequence"/>
</dbReference>
<name>A0ACA9K853_9GLOM</name>
<gene>
    <name evidence="1" type="ORF">SCALOS_LOCUS1486</name>
</gene>
<proteinExistence type="predicted"/>